<gene>
    <name evidence="1" type="ORF">WL1483_1135</name>
</gene>
<evidence type="ECO:0000313" key="2">
    <source>
        <dbReference type="Proteomes" id="UP000058114"/>
    </source>
</evidence>
<reference evidence="2" key="1">
    <citation type="submission" date="2015-10" db="EMBL/GenBank/DDBJ databases">
        <title>Complete Genome Sequence of Aeromonas schubertii strain WL1483.</title>
        <authorList>
            <person name="Liu L."/>
        </authorList>
    </citation>
    <scope>NUCLEOTIDE SEQUENCE [LARGE SCALE GENOMIC DNA]</scope>
    <source>
        <strain evidence="2">WL1483</strain>
    </source>
</reference>
<dbReference type="EMBL" id="CP013067">
    <property type="protein sequence ID" value="ALP40554.1"/>
    <property type="molecule type" value="Genomic_DNA"/>
</dbReference>
<dbReference type="AlphaFoldDB" id="A0A0S2SG34"/>
<protein>
    <submittedName>
        <fullName evidence="1">Uncharacterized protein</fullName>
    </submittedName>
</protein>
<accession>A0A0S2SG34</accession>
<name>A0A0S2SG34_9GAMM</name>
<proteinExistence type="predicted"/>
<sequence>MQGKLTRAKLIQIVIVLAILMAAFTYRTLWQASDAGISPSTDIQICDLSHAACRLIQGDKVLTATASPRPIKAESPFVIRIDGLGKAPARAWVEGRDMFMGRIPLEPRQEAGVWVVDAMVGACTEPAMVWQLVVETEGERPLKIPFTVTR</sequence>
<reference evidence="1 2" key="2">
    <citation type="journal article" date="2016" name="Genome Announc.">
        <title>Complete Genome Sequence of the Highly Virulent Aeromonas schubertii Strain WL1483, Isolated from Diseased Snakehead Fish (Channa argus) in China.</title>
        <authorList>
            <person name="Liu L."/>
            <person name="Li N."/>
            <person name="Zhang D."/>
            <person name="Fu X."/>
            <person name="Shi C."/>
            <person name="Lin Q."/>
            <person name="Hao G."/>
        </authorList>
    </citation>
    <scope>NUCLEOTIDE SEQUENCE [LARGE SCALE GENOMIC DNA]</scope>
    <source>
        <strain evidence="1 2">WL1483</strain>
    </source>
</reference>
<organism evidence="1 2">
    <name type="scientific">Aeromonas schubertii</name>
    <dbReference type="NCBI Taxonomy" id="652"/>
    <lineage>
        <taxon>Bacteria</taxon>
        <taxon>Pseudomonadati</taxon>
        <taxon>Pseudomonadota</taxon>
        <taxon>Gammaproteobacteria</taxon>
        <taxon>Aeromonadales</taxon>
        <taxon>Aeromonadaceae</taxon>
        <taxon>Aeromonas</taxon>
    </lineage>
</organism>
<dbReference type="Proteomes" id="UP000058114">
    <property type="component" value="Chromosome"/>
</dbReference>
<dbReference type="PATRIC" id="fig|652.5.peg.2407"/>
<evidence type="ECO:0000313" key="1">
    <source>
        <dbReference type="EMBL" id="ALP40554.1"/>
    </source>
</evidence>
<dbReference type="KEGG" id="asr:WL1483_1135"/>